<dbReference type="InterPro" id="IPR000214">
    <property type="entry name" value="Znf_DNA_glyclase/AP_lyase"/>
</dbReference>
<accession>A0ABM7WBT4</accession>
<dbReference type="Gene3D" id="1.10.8.50">
    <property type="match status" value="1"/>
</dbReference>
<dbReference type="SMART" id="SM00898">
    <property type="entry name" value="Fapy_DNA_glyco"/>
    <property type="match status" value="1"/>
</dbReference>
<evidence type="ECO:0000256" key="9">
    <source>
        <dbReference type="ARBA" id="ARBA00023125"/>
    </source>
</evidence>
<dbReference type="PROSITE" id="PS51066">
    <property type="entry name" value="ZF_FPG_2"/>
    <property type="match status" value="1"/>
</dbReference>
<dbReference type="SUPFAM" id="SSF46946">
    <property type="entry name" value="S13-like H2TH domain"/>
    <property type="match status" value="1"/>
</dbReference>
<dbReference type="InterPro" id="IPR035937">
    <property type="entry name" value="FPG_N"/>
</dbReference>
<keyword evidence="12 15" id="KW-0511">Multifunctional enzyme</keyword>
<dbReference type="CDD" id="cd08966">
    <property type="entry name" value="EcFpg-like_N"/>
    <property type="match status" value="1"/>
</dbReference>
<evidence type="ECO:0000256" key="5">
    <source>
        <dbReference type="ARBA" id="ARBA00022763"/>
    </source>
</evidence>
<comment type="function">
    <text evidence="15">Involved in base excision repair of DNA damaged by oxidation or by mutagenic agents. Acts as DNA glycosylase that recognizes and removes damaged bases. Has a preference for oxidized purines, such as 7,8-dihydro-8-oxoguanine (8-oxoG). Has AP (apurinic/apyrimidinic) lyase activity and introduces nicks in the DNA strand. Cleaves the DNA backbone by beta-delta elimination to generate a single-strand break at the site of the removed base with both 3'- and 5'-phosphates.</text>
</comment>
<feature type="binding site" evidence="15">
    <location>
        <position position="157"/>
    </location>
    <ligand>
        <name>DNA</name>
        <dbReference type="ChEBI" id="CHEBI:16991"/>
    </ligand>
</feature>
<keyword evidence="5 15" id="KW-0227">DNA damage</keyword>
<evidence type="ECO:0000313" key="19">
    <source>
        <dbReference type="Proteomes" id="UP000830055"/>
    </source>
</evidence>
<dbReference type="EC" id="3.2.2.23" evidence="15"/>
<dbReference type="Gene3D" id="3.20.190.10">
    <property type="entry name" value="MutM-like, N-terminal"/>
    <property type="match status" value="1"/>
</dbReference>
<dbReference type="Proteomes" id="UP000830055">
    <property type="component" value="Chromosome"/>
</dbReference>
<feature type="active site" description="Proton donor; for delta-elimination activity" evidence="15">
    <location>
        <position position="266"/>
    </location>
</feature>
<comment type="cofactor">
    <cofactor evidence="15">
        <name>Zn(2+)</name>
        <dbReference type="ChEBI" id="CHEBI:29105"/>
    </cofactor>
    <text evidence="15">Binds 1 zinc ion per subunit.</text>
</comment>
<dbReference type="InterPro" id="IPR012319">
    <property type="entry name" value="FPG_cat"/>
</dbReference>
<evidence type="ECO:0000256" key="1">
    <source>
        <dbReference type="ARBA" id="ARBA00001668"/>
    </source>
</evidence>
<dbReference type="EC" id="4.2.99.18" evidence="15"/>
<dbReference type="PANTHER" id="PTHR22993">
    <property type="entry name" value="FORMAMIDOPYRIMIDINE-DNA GLYCOSYLASE"/>
    <property type="match status" value="1"/>
</dbReference>
<keyword evidence="11 15" id="KW-0456">Lyase</keyword>
<dbReference type="RefSeq" id="WP_284151837.1">
    <property type="nucleotide sequence ID" value="NZ_AP025516.1"/>
</dbReference>
<evidence type="ECO:0000256" key="7">
    <source>
        <dbReference type="ARBA" id="ARBA00022801"/>
    </source>
</evidence>
<gene>
    <name evidence="15 18" type="primary">mutM</name>
    <name evidence="15" type="synonym">fpg</name>
    <name evidence="18" type="ORF">DPPLL_28460</name>
</gene>
<dbReference type="PROSITE" id="PS51068">
    <property type="entry name" value="FPG_CAT"/>
    <property type="match status" value="1"/>
</dbReference>
<dbReference type="SMART" id="SM01232">
    <property type="entry name" value="H2TH"/>
    <property type="match status" value="1"/>
</dbReference>
<dbReference type="Pfam" id="PF01149">
    <property type="entry name" value="Fapy_DNA_glyco"/>
    <property type="match status" value="1"/>
</dbReference>
<evidence type="ECO:0000256" key="14">
    <source>
        <dbReference type="ARBA" id="ARBA00044632"/>
    </source>
</evidence>
<sequence length="276" mass="31005">MPELPEVEVVRLGLERFLPDRTVIDYRSNGKPLRLCSETQDMRRLLIGSRFLTVGRRAKYLLLELDNRSLLVIHLGMTGRLGLFPEKTPVLTHDHRRWLLDNGLELRFNDARRFGSLLIFPEETRATAERELFAGIGLEPFAPDCTADYMRAKAAGRTLPVKQFLMDGRAVAGIGNIYANEALFAAGIRPDRPAGRISRKKWLLLLQEIIRILRHAIACGGSSISDFLGTDGKGGYFQVHFSVYGRAGQACPRCFKPIKAIRLAGRSTFFCASCQR</sequence>
<evidence type="ECO:0000256" key="3">
    <source>
        <dbReference type="ARBA" id="ARBA00011245"/>
    </source>
</evidence>
<dbReference type="InterPro" id="IPR020629">
    <property type="entry name" value="FPG_Glyclase"/>
</dbReference>
<dbReference type="InterPro" id="IPR010979">
    <property type="entry name" value="Ribosomal_uS13-like_H2TH"/>
</dbReference>
<comment type="catalytic activity">
    <reaction evidence="1 15">
        <text>Hydrolysis of DNA containing ring-opened 7-methylguanine residues, releasing 2,6-diamino-4-hydroxy-5-(N-methyl)formamidopyrimidine.</text>
        <dbReference type="EC" id="3.2.2.23"/>
    </reaction>
</comment>
<dbReference type="EMBL" id="AP025516">
    <property type="protein sequence ID" value="BDD88481.1"/>
    <property type="molecule type" value="Genomic_DNA"/>
</dbReference>
<feature type="domain" description="FPG-type" evidence="16">
    <location>
        <begin position="242"/>
        <end position="276"/>
    </location>
</feature>
<keyword evidence="8 15" id="KW-0862">Zinc</keyword>
<dbReference type="InterPro" id="IPR010663">
    <property type="entry name" value="Znf_FPG/IleRS"/>
</dbReference>
<dbReference type="NCBIfam" id="NF002211">
    <property type="entry name" value="PRK01103.1"/>
    <property type="match status" value="1"/>
</dbReference>
<name>A0ABM7WBT4_9BACT</name>
<keyword evidence="4 15" id="KW-0479">Metal-binding</keyword>
<evidence type="ECO:0000256" key="8">
    <source>
        <dbReference type="ARBA" id="ARBA00022833"/>
    </source>
</evidence>
<dbReference type="SUPFAM" id="SSF57716">
    <property type="entry name" value="Glucocorticoid receptor-like (DNA-binding domain)"/>
    <property type="match status" value="1"/>
</dbReference>
<dbReference type="HAMAP" id="MF_00103">
    <property type="entry name" value="Fapy_DNA_glycosyl"/>
    <property type="match status" value="1"/>
</dbReference>
<evidence type="ECO:0000256" key="12">
    <source>
        <dbReference type="ARBA" id="ARBA00023268"/>
    </source>
</evidence>
<feature type="active site" description="Proton donor; for beta-elimination activity" evidence="15">
    <location>
        <position position="59"/>
    </location>
</feature>
<feature type="domain" description="Formamidopyrimidine-DNA glycosylase catalytic" evidence="17">
    <location>
        <begin position="2"/>
        <end position="115"/>
    </location>
</feature>
<evidence type="ECO:0000256" key="15">
    <source>
        <dbReference type="HAMAP-Rule" id="MF_00103"/>
    </source>
</evidence>
<keyword evidence="19" id="KW-1185">Reference proteome</keyword>
<dbReference type="Pfam" id="PF06827">
    <property type="entry name" value="zf-FPG_IleRS"/>
    <property type="match status" value="1"/>
</dbReference>
<dbReference type="Pfam" id="PF06831">
    <property type="entry name" value="H2TH"/>
    <property type="match status" value="1"/>
</dbReference>
<comment type="catalytic activity">
    <reaction evidence="14 15">
        <text>2'-deoxyribonucleotide-(2'-deoxyribose 5'-phosphate)-2'-deoxyribonucleotide-DNA = a 3'-end 2'-deoxyribonucleotide-(2,3-dehydro-2,3-deoxyribose 5'-phosphate)-DNA + a 5'-end 5'-phospho-2'-deoxyribonucleoside-DNA + H(+)</text>
        <dbReference type="Rhea" id="RHEA:66592"/>
        <dbReference type="Rhea" id="RHEA-COMP:13180"/>
        <dbReference type="Rhea" id="RHEA-COMP:16897"/>
        <dbReference type="Rhea" id="RHEA-COMP:17067"/>
        <dbReference type="ChEBI" id="CHEBI:15378"/>
        <dbReference type="ChEBI" id="CHEBI:136412"/>
        <dbReference type="ChEBI" id="CHEBI:157695"/>
        <dbReference type="ChEBI" id="CHEBI:167181"/>
        <dbReference type="EC" id="4.2.99.18"/>
    </reaction>
</comment>
<proteinExistence type="inferred from homology"/>
<feature type="active site" description="Schiff-base intermediate with DNA" evidence="15">
    <location>
        <position position="2"/>
    </location>
</feature>
<dbReference type="InterPro" id="IPR015886">
    <property type="entry name" value="H2TH_FPG"/>
</dbReference>
<evidence type="ECO:0000313" key="18">
    <source>
        <dbReference type="EMBL" id="BDD88481.1"/>
    </source>
</evidence>
<keyword evidence="13 15" id="KW-0326">Glycosidase</keyword>
<evidence type="ECO:0000256" key="10">
    <source>
        <dbReference type="ARBA" id="ARBA00023204"/>
    </source>
</evidence>
<feature type="active site" description="Proton donor" evidence="15">
    <location>
        <position position="3"/>
    </location>
</feature>
<keyword evidence="10 15" id="KW-0234">DNA repair</keyword>
<dbReference type="SUPFAM" id="SSF81624">
    <property type="entry name" value="N-terminal domain of MutM-like DNA repair proteins"/>
    <property type="match status" value="1"/>
</dbReference>
<dbReference type="NCBIfam" id="TIGR00577">
    <property type="entry name" value="fpg"/>
    <property type="match status" value="1"/>
</dbReference>
<comment type="subunit">
    <text evidence="3 15">Monomer.</text>
</comment>
<evidence type="ECO:0000256" key="4">
    <source>
        <dbReference type="ARBA" id="ARBA00022723"/>
    </source>
</evidence>
<keyword evidence="7 15" id="KW-0378">Hydrolase</keyword>
<feature type="binding site" evidence="15">
    <location>
        <position position="93"/>
    </location>
    <ligand>
        <name>DNA</name>
        <dbReference type="ChEBI" id="CHEBI:16991"/>
    </ligand>
</feature>
<feature type="binding site" evidence="15">
    <location>
        <position position="112"/>
    </location>
    <ligand>
        <name>DNA</name>
        <dbReference type="ChEBI" id="CHEBI:16991"/>
    </ligand>
</feature>
<protein>
    <recommendedName>
        <fullName evidence="15">Formamidopyrimidine-DNA glycosylase</fullName>
        <shortName evidence="15">Fapy-DNA glycosylase</shortName>
        <ecNumber evidence="15">3.2.2.23</ecNumber>
    </recommendedName>
    <alternativeName>
        <fullName evidence="15">DNA-(apurinic or apyrimidinic site) lyase MutM</fullName>
        <shortName evidence="15">AP lyase MutM</shortName>
        <ecNumber evidence="15">4.2.99.18</ecNumber>
    </alternativeName>
</protein>
<dbReference type="PANTHER" id="PTHR22993:SF9">
    <property type="entry name" value="FORMAMIDOPYRIMIDINE-DNA GLYCOSYLASE"/>
    <property type="match status" value="1"/>
</dbReference>
<evidence type="ECO:0000259" key="16">
    <source>
        <dbReference type="PROSITE" id="PS51066"/>
    </source>
</evidence>
<reference evidence="18 19" key="1">
    <citation type="submission" date="2022-01" db="EMBL/GenBank/DDBJ databases">
        <title>Desulfofustis limnae sp. nov., a novel mesophilic sulfate-reducing bacterium isolated from marsh soil.</title>
        <authorList>
            <person name="Watanabe M."/>
            <person name="Takahashi A."/>
            <person name="Kojima H."/>
            <person name="Fukui M."/>
        </authorList>
    </citation>
    <scope>NUCLEOTIDE SEQUENCE [LARGE SCALE GENOMIC DNA]</scope>
    <source>
        <strain evidence="18 19">PPLL</strain>
    </source>
</reference>
<evidence type="ECO:0000256" key="13">
    <source>
        <dbReference type="ARBA" id="ARBA00023295"/>
    </source>
</evidence>
<keyword evidence="6 15" id="KW-0863">Zinc-finger</keyword>
<keyword evidence="9 15" id="KW-0238">DNA-binding</keyword>
<evidence type="ECO:0000259" key="17">
    <source>
        <dbReference type="PROSITE" id="PS51068"/>
    </source>
</evidence>
<evidence type="ECO:0000256" key="2">
    <source>
        <dbReference type="ARBA" id="ARBA00009409"/>
    </source>
</evidence>
<comment type="similarity">
    <text evidence="2 15">Belongs to the FPG family.</text>
</comment>
<organism evidence="18 19">
    <name type="scientific">Desulfofustis limnaeus</name>
    <dbReference type="NCBI Taxonomy" id="2740163"/>
    <lineage>
        <taxon>Bacteria</taxon>
        <taxon>Pseudomonadati</taxon>
        <taxon>Thermodesulfobacteriota</taxon>
        <taxon>Desulfobulbia</taxon>
        <taxon>Desulfobulbales</taxon>
        <taxon>Desulfocapsaceae</taxon>
        <taxon>Desulfofustis</taxon>
    </lineage>
</organism>
<evidence type="ECO:0000256" key="6">
    <source>
        <dbReference type="ARBA" id="ARBA00022771"/>
    </source>
</evidence>
<evidence type="ECO:0000256" key="11">
    <source>
        <dbReference type="ARBA" id="ARBA00023239"/>
    </source>
</evidence>